<evidence type="ECO:0000256" key="10">
    <source>
        <dbReference type="ARBA" id="ARBA00023299"/>
    </source>
</evidence>
<dbReference type="GO" id="GO:0036424">
    <property type="term" value="F:L-phosphoserine phosphatase activity"/>
    <property type="evidence" value="ECO:0007669"/>
    <property type="project" value="InterPro"/>
</dbReference>
<evidence type="ECO:0000256" key="11">
    <source>
        <dbReference type="ARBA" id="ARBA00031693"/>
    </source>
</evidence>
<dbReference type="SFLD" id="SFLDS00003">
    <property type="entry name" value="Haloacid_Dehalogenase"/>
    <property type="match status" value="1"/>
</dbReference>
<evidence type="ECO:0000256" key="12">
    <source>
        <dbReference type="ARBA" id="ARBA00048138"/>
    </source>
</evidence>
<evidence type="ECO:0000313" key="15">
    <source>
        <dbReference type="EMBL" id="PRY92868.1"/>
    </source>
</evidence>
<dbReference type="EMBL" id="PVTT01000002">
    <property type="protein sequence ID" value="PRY92868.1"/>
    <property type="molecule type" value="Genomic_DNA"/>
</dbReference>
<comment type="catalytic activity">
    <reaction evidence="12">
        <text>O-phospho-L-serine + H2O = L-serine + phosphate</text>
        <dbReference type="Rhea" id="RHEA:21208"/>
        <dbReference type="ChEBI" id="CHEBI:15377"/>
        <dbReference type="ChEBI" id="CHEBI:33384"/>
        <dbReference type="ChEBI" id="CHEBI:43474"/>
        <dbReference type="ChEBI" id="CHEBI:57524"/>
        <dbReference type="EC" id="3.1.3.3"/>
    </reaction>
</comment>
<keyword evidence="10" id="KW-0718">Serine biosynthesis</keyword>
<evidence type="ECO:0000256" key="8">
    <source>
        <dbReference type="ARBA" id="ARBA00022801"/>
    </source>
</evidence>
<reference evidence="15 16" key="1">
    <citation type="submission" date="2018-03" db="EMBL/GenBank/DDBJ databases">
        <title>Genomic Encyclopedia of Archaeal and Bacterial Type Strains, Phase II (KMG-II): from individual species to whole genera.</title>
        <authorList>
            <person name="Goeker M."/>
        </authorList>
    </citation>
    <scope>NUCLEOTIDE SEQUENCE [LARGE SCALE GENOMIC DNA]</scope>
    <source>
        <strain evidence="15 16">DSM 29318</strain>
    </source>
</reference>
<dbReference type="InterPro" id="IPR036412">
    <property type="entry name" value="HAD-like_sf"/>
</dbReference>
<dbReference type="GO" id="GO:0000287">
    <property type="term" value="F:magnesium ion binding"/>
    <property type="evidence" value="ECO:0007669"/>
    <property type="project" value="TreeGrafter"/>
</dbReference>
<feature type="active site" description="Proton donor" evidence="14">
    <location>
        <position position="82"/>
    </location>
</feature>
<evidence type="ECO:0000256" key="13">
    <source>
        <dbReference type="ARBA" id="ARBA00048523"/>
    </source>
</evidence>
<dbReference type="NCBIfam" id="TIGR00338">
    <property type="entry name" value="serB"/>
    <property type="match status" value="1"/>
</dbReference>
<dbReference type="AlphaFoldDB" id="A0A2T0X1P8"/>
<comment type="caution">
    <text evidence="15">The sequence shown here is derived from an EMBL/GenBank/DDBJ whole genome shotgun (WGS) entry which is preliminary data.</text>
</comment>
<dbReference type="Gene3D" id="3.40.50.1000">
    <property type="entry name" value="HAD superfamily/HAD-like"/>
    <property type="match status" value="1"/>
</dbReference>
<keyword evidence="16" id="KW-1185">Reference proteome</keyword>
<comment type="pathway">
    <text evidence="2">Amino-acid biosynthesis; L-serine biosynthesis; L-serine from 3-phospho-D-glycerate: step 3/3.</text>
</comment>
<sequence length="289" mass="29831">MFAVSLVAAPGALDRSHVEAVRDAFGGGDAAWLSGGEAAEFAIPARPPQFAHVAGEMRMLGVDVNLLPAKGRRKRLLLADMDSTMIGQECIDELADLAGAGGEVAAVTAAAMRGELDFEAALEARLALLEGLEEGAVDRVIAERLTLTPGGAALVATMRAQGARCVLVSGGFTAFTGWVAGRLGFDAHRANVLEVAGGRLLGRARRPYLGREAKVAALEEECAALGIGPEAALAVGDGANDLGMIGRAGLGVALHAKPVVAERADARVDHGDLSALLYLQGYRREEFAA</sequence>
<dbReference type="OrthoDB" id="9792539at2"/>
<dbReference type="InterPro" id="IPR004469">
    <property type="entry name" value="PSP"/>
</dbReference>
<dbReference type="PANTHER" id="PTHR43344:SF2">
    <property type="entry name" value="PHOSPHOSERINE PHOSPHATASE"/>
    <property type="match status" value="1"/>
</dbReference>
<dbReference type="Proteomes" id="UP000238801">
    <property type="component" value="Unassembled WGS sequence"/>
</dbReference>
<keyword evidence="7" id="KW-0479">Metal-binding</keyword>
<dbReference type="SUPFAM" id="SSF56784">
    <property type="entry name" value="HAD-like"/>
    <property type="match status" value="1"/>
</dbReference>
<evidence type="ECO:0000256" key="6">
    <source>
        <dbReference type="ARBA" id="ARBA00022605"/>
    </source>
</evidence>
<evidence type="ECO:0000256" key="4">
    <source>
        <dbReference type="ARBA" id="ARBA00012640"/>
    </source>
</evidence>
<evidence type="ECO:0000256" key="9">
    <source>
        <dbReference type="ARBA" id="ARBA00022842"/>
    </source>
</evidence>
<evidence type="ECO:0000256" key="3">
    <source>
        <dbReference type="ARBA" id="ARBA00009184"/>
    </source>
</evidence>
<keyword evidence="6" id="KW-0028">Amino-acid biosynthesis</keyword>
<dbReference type="GO" id="GO:0006564">
    <property type="term" value="P:L-serine biosynthetic process"/>
    <property type="evidence" value="ECO:0007669"/>
    <property type="project" value="UniProtKB-KW"/>
</dbReference>
<comment type="cofactor">
    <cofactor evidence="1">
        <name>Mg(2+)</name>
        <dbReference type="ChEBI" id="CHEBI:18420"/>
    </cofactor>
</comment>
<evidence type="ECO:0000256" key="1">
    <source>
        <dbReference type="ARBA" id="ARBA00001946"/>
    </source>
</evidence>
<comment type="similarity">
    <text evidence="3">Belongs to the HAD-like hydrolase superfamily. SerB family.</text>
</comment>
<dbReference type="RefSeq" id="WP_106160525.1">
    <property type="nucleotide sequence ID" value="NZ_PVTT01000002.1"/>
</dbReference>
<dbReference type="NCBIfam" id="TIGR01488">
    <property type="entry name" value="HAD-SF-IB"/>
    <property type="match status" value="1"/>
</dbReference>
<proteinExistence type="inferred from homology"/>
<dbReference type="PANTHER" id="PTHR43344">
    <property type="entry name" value="PHOSPHOSERINE PHOSPHATASE"/>
    <property type="match status" value="1"/>
</dbReference>
<keyword evidence="9" id="KW-0460">Magnesium</keyword>
<dbReference type="InterPro" id="IPR023214">
    <property type="entry name" value="HAD_sf"/>
</dbReference>
<dbReference type="GO" id="GO:0005737">
    <property type="term" value="C:cytoplasm"/>
    <property type="evidence" value="ECO:0007669"/>
    <property type="project" value="TreeGrafter"/>
</dbReference>
<evidence type="ECO:0000256" key="2">
    <source>
        <dbReference type="ARBA" id="ARBA00005135"/>
    </source>
</evidence>
<dbReference type="EC" id="3.1.3.3" evidence="4"/>
<name>A0A2T0X1P8_9RHOB</name>
<dbReference type="SFLD" id="SFLDG01136">
    <property type="entry name" value="C1.6:_Phosphoserine_Phosphatas"/>
    <property type="match status" value="1"/>
</dbReference>
<evidence type="ECO:0000256" key="14">
    <source>
        <dbReference type="PIRSR" id="PIRSR604469-1"/>
    </source>
</evidence>
<evidence type="ECO:0000256" key="7">
    <source>
        <dbReference type="ARBA" id="ARBA00022723"/>
    </source>
</evidence>
<dbReference type="InterPro" id="IPR050582">
    <property type="entry name" value="HAD-like_SerB"/>
</dbReference>
<dbReference type="SFLD" id="SFLDF00029">
    <property type="entry name" value="phosphoserine_phosphatase"/>
    <property type="match status" value="1"/>
</dbReference>
<dbReference type="UniPathway" id="UPA00135">
    <property type="reaction ID" value="UER00198"/>
</dbReference>
<organism evidence="15 16">
    <name type="scientific">Hasllibacter halocynthiae</name>
    <dbReference type="NCBI Taxonomy" id="595589"/>
    <lineage>
        <taxon>Bacteria</taxon>
        <taxon>Pseudomonadati</taxon>
        <taxon>Pseudomonadota</taxon>
        <taxon>Alphaproteobacteria</taxon>
        <taxon>Rhodobacterales</taxon>
        <taxon>Roseobacteraceae</taxon>
        <taxon>Hasllibacter</taxon>
    </lineage>
</organism>
<dbReference type="Pfam" id="PF12710">
    <property type="entry name" value="HAD"/>
    <property type="match status" value="1"/>
</dbReference>
<evidence type="ECO:0000313" key="16">
    <source>
        <dbReference type="Proteomes" id="UP000238801"/>
    </source>
</evidence>
<keyword evidence="8" id="KW-0378">Hydrolase</keyword>
<comment type="catalytic activity">
    <reaction evidence="13">
        <text>O-phospho-D-serine + H2O = D-serine + phosphate</text>
        <dbReference type="Rhea" id="RHEA:24873"/>
        <dbReference type="ChEBI" id="CHEBI:15377"/>
        <dbReference type="ChEBI" id="CHEBI:35247"/>
        <dbReference type="ChEBI" id="CHEBI:43474"/>
        <dbReference type="ChEBI" id="CHEBI:58680"/>
        <dbReference type="EC" id="3.1.3.3"/>
    </reaction>
</comment>
<gene>
    <name evidence="15" type="ORF">BCF33_1730</name>
</gene>
<accession>A0A2T0X1P8</accession>
<dbReference type="SFLD" id="SFLDG01137">
    <property type="entry name" value="C1.6.1:_Phosphoserine_Phosphat"/>
    <property type="match status" value="1"/>
</dbReference>
<evidence type="ECO:0000256" key="5">
    <source>
        <dbReference type="ARBA" id="ARBA00015196"/>
    </source>
</evidence>
<feature type="active site" description="Nucleophile" evidence="14">
    <location>
        <position position="80"/>
    </location>
</feature>
<protein>
    <recommendedName>
        <fullName evidence="5">Phosphoserine phosphatase</fullName>
        <ecNumber evidence="4">3.1.3.3</ecNumber>
    </recommendedName>
    <alternativeName>
        <fullName evidence="11">O-phosphoserine phosphohydrolase</fullName>
    </alternativeName>
</protein>